<dbReference type="CDD" id="cd00082">
    <property type="entry name" value="HisKA"/>
    <property type="match status" value="1"/>
</dbReference>
<dbReference type="Gene3D" id="1.10.287.130">
    <property type="match status" value="1"/>
</dbReference>
<dbReference type="Proteomes" id="UP000252124">
    <property type="component" value="Unassembled WGS sequence"/>
</dbReference>
<evidence type="ECO:0000256" key="5">
    <source>
        <dbReference type="ARBA" id="ARBA00022679"/>
    </source>
</evidence>
<dbReference type="InterPro" id="IPR050428">
    <property type="entry name" value="TCS_sensor_his_kinase"/>
</dbReference>
<gene>
    <name evidence="14" type="ORF">DFP87_101564</name>
</gene>
<keyword evidence="4" id="KW-0597">Phosphoprotein</keyword>
<evidence type="ECO:0000259" key="12">
    <source>
        <dbReference type="PROSITE" id="PS50109"/>
    </source>
</evidence>
<dbReference type="InterPro" id="IPR003661">
    <property type="entry name" value="HisK_dim/P_dom"/>
</dbReference>
<organism evidence="14 15">
    <name type="scientific">Achromobacter marplatensis</name>
    <dbReference type="NCBI Taxonomy" id="470868"/>
    <lineage>
        <taxon>Bacteria</taxon>
        <taxon>Pseudomonadati</taxon>
        <taxon>Pseudomonadota</taxon>
        <taxon>Betaproteobacteria</taxon>
        <taxon>Burkholderiales</taxon>
        <taxon>Alcaligenaceae</taxon>
        <taxon>Achromobacter</taxon>
    </lineage>
</organism>
<evidence type="ECO:0000256" key="7">
    <source>
        <dbReference type="ARBA" id="ARBA00022777"/>
    </source>
</evidence>
<evidence type="ECO:0000256" key="11">
    <source>
        <dbReference type="SAM" id="Phobius"/>
    </source>
</evidence>
<dbReference type="InterPro" id="IPR036097">
    <property type="entry name" value="HisK_dim/P_sf"/>
</dbReference>
<protein>
    <recommendedName>
        <fullName evidence="3">histidine kinase</fullName>
        <ecNumber evidence="3">2.7.13.3</ecNumber>
    </recommendedName>
</protein>
<accession>A0ABX9GLQ7</accession>
<evidence type="ECO:0000259" key="13">
    <source>
        <dbReference type="PROSITE" id="PS50885"/>
    </source>
</evidence>
<name>A0ABX9GLQ7_9BURK</name>
<dbReference type="GO" id="GO:0016301">
    <property type="term" value="F:kinase activity"/>
    <property type="evidence" value="ECO:0007669"/>
    <property type="project" value="UniProtKB-KW"/>
</dbReference>
<evidence type="ECO:0000256" key="10">
    <source>
        <dbReference type="ARBA" id="ARBA00023136"/>
    </source>
</evidence>
<dbReference type="InterPro" id="IPR005467">
    <property type="entry name" value="His_kinase_dom"/>
</dbReference>
<feature type="transmembrane region" description="Helical" evidence="11">
    <location>
        <begin position="136"/>
        <end position="156"/>
    </location>
</feature>
<evidence type="ECO:0000313" key="15">
    <source>
        <dbReference type="Proteomes" id="UP000252124"/>
    </source>
</evidence>
<dbReference type="SUPFAM" id="SSF55874">
    <property type="entry name" value="ATPase domain of HSP90 chaperone/DNA topoisomerase II/histidine kinase"/>
    <property type="match status" value="1"/>
</dbReference>
<keyword evidence="15" id="KW-1185">Reference proteome</keyword>
<keyword evidence="8 11" id="KW-1133">Transmembrane helix</keyword>
<evidence type="ECO:0000256" key="8">
    <source>
        <dbReference type="ARBA" id="ARBA00022989"/>
    </source>
</evidence>
<keyword evidence="6 11" id="KW-0812">Transmembrane</keyword>
<keyword evidence="5" id="KW-0808">Transferase</keyword>
<dbReference type="InterPro" id="IPR003594">
    <property type="entry name" value="HATPase_dom"/>
</dbReference>
<dbReference type="SMART" id="SM00304">
    <property type="entry name" value="HAMP"/>
    <property type="match status" value="1"/>
</dbReference>
<dbReference type="Gene3D" id="3.30.565.10">
    <property type="entry name" value="Histidine kinase-like ATPase, C-terminal domain"/>
    <property type="match status" value="1"/>
</dbReference>
<keyword evidence="10 11" id="KW-0472">Membrane</keyword>
<evidence type="ECO:0000256" key="9">
    <source>
        <dbReference type="ARBA" id="ARBA00023012"/>
    </source>
</evidence>
<evidence type="ECO:0000256" key="1">
    <source>
        <dbReference type="ARBA" id="ARBA00000085"/>
    </source>
</evidence>
<dbReference type="GeneID" id="99729009"/>
<reference evidence="14 15" key="1">
    <citation type="submission" date="2018-06" db="EMBL/GenBank/DDBJ databases">
        <title>Genomic Encyclopedia of Type Strains, Phase III (KMG-III): the genomes of soil and plant-associated and newly described type strains.</title>
        <authorList>
            <person name="Whitman W."/>
        </authorList>
    </citation>
    <scope>NUCLEOTIDE SEQUENCE [LARGE SCALE GENOMIC DNA]</scope>
    <source>
        <strain evidence="14 15">CECT 7342</strain>
    </source>
</reference>
<evidence type="ECO:0000256" key="6">
    <source>
        <dbReference type="ARBA" id="ARBA00022692"/>
    </source>
</evidence>
<feature type="domain" description="HAMP" evidence="13">
    <location>
        <begin position="158"/>
        <end position="211"/>
    </location>
</feature>
<dbReference type="PRINTS" id="PR00344">
    <property type="entry name" value="BCTRLSENSOR"/>
</dbReference>
<dbReference type="SUPFAM" id="SSF47384">
    <property type="entry name" value="Homodimeric domain of signal transducing histidine kinase"/>
    <property type="match status" value="1"/>
</dbReference>
<evidence type="ECO:0000256" key="4">
    <source>
        <dbReference type="ARBA" id="ARBA00022553"/>
    </source>
</evidence>
<dbReference type="Pfam" id="PF02518">
    <property type="entry name" value="HATPase_c"/>
    <property type="match status" value="1"/>
</dbReference>
<dbReference type="EMBL" id="QNRM01000001">
    <property type="protein sequence ID" value="RBP24054.1"/>
    <property type="molecule type" value="Genomic_DNA"/>
</dbReference>
<dbReference type="SMART" id="SM00387">
    <property type="entry name" value="HATPase_c"/>
    <property type="match status" value="1"/>
</dbReference>
<feature type="domain" description="Histidine kinase" evidence="12">
    <location>
        <begin position="219"/>
        <end position="428"/>
    </location>
</feature>
<evidence type="ECO:0000256" key="2">
    <source>
        <dbReference type="ARBA" id="ARBA00004370"/>
    </source>
</evidence>
<dbReference type="Gene3D" id="6.10.340.10">
    <property type="match status" value="1"/>
</dbReference>
<proteinExistence type="predicted"/>
<dbReference type="RefSeq" id="WP_088588074.1">
    <property type="nucleotide sequence ID" value="NZ_CADIJU010000001.1"/>
</dbReference>
<comment type="caution">
    <text evidence="14">The sequence shown here is derived from an EMBL/GenBank/DDBJ whole genome shotgun (WGS) entry which is preliminary data.</text>
</comment>
<sequence length="434" mass="47485">MPKRTGPLARRGLARHLVLTYVVLALLVAGLLSWLSVWSVGKLEAHLQRIDMGMAVERVRGDFLAGIDPGRPNRFFHGDPGSEAFPAWLRRLNPGFHKIEREGRVWHVMVDDQDGQRYMLLRDYTDYEQSQVASHWTAVSGLAGSLALAFILGILATRRLLRPLSRLAAQVNARGAQPPQTRLAEDYPPDEIGQLAAAFDATYNQLEQALRREQLFTADVGHELRTPLMVISSSCELLREEQALDASGQARLARIEAAAADMGERLDTYLMLARGGDAAERFARESAHTAARGQLAAWSAVAQRRDMRLTLEVAQPEAPALQFPAPLLRAVLSNLIRNSLQYAGPRASVVITAGPDFMQVADDGPGIAAERHEAVFSPFVRGEQPDAGNLGLGLSLVQRICAHQGWRVSLQSAPGRGTVFRVDLAAPRAPDRAA</sequence>
<dbReference type="PROSITE" id="PS50885">
    <property type="entry name" value="HAMP"/>
    <property type="match status" value="1"/>
</dbReference>
<dbReference type="EC" id="2.7.13.3" evidence="3"/>
<dbReference type="InterPro" id="IPR003660">
    <property type="entry name" value="HAMP_dom"/>
</dbReference>
<dbReference type="PROSITE" id="PS50109">
    <property type="entry name" value="HIS_KIN"/>
    <property type="match status" value="1"/>
</dbReference>
<dbReference type="Pfam" id="PF00672">
    <property type="entry name" value="HAMP"/>
    <property type="match status" value="1"/>
</dbReference>
<evidence type="ECO:0000313" key="14">
    <source>
        <dbReference type="EMBL" id="RBP24054.1"/>
    </source>
</evidence>
<keyword evidence="9" id="KW-0902">Two-component regulatory system</keyword>
<dbReference type="Pfam" id="PF00512">
    <property type="entry name" value="HisKA"/>
    <property type="match status" value="1"/>
</dbReference>
<feature type="transmembrane region" description="Helical" evidence="11">
    <location>
        <begin position="12"/>
        <end position="35"/>
    </location>
</feature>
<keyword evidence="7 14" id="KW-0418">Kinase</keyword>
<dbReference type="InterPro" id="IPR004358">
    <property type="entry name" value="Sig_transdc_His_kin-like_C"/>
</dbReference>
<dbReference type="PANTHER" id="PTHR45436:SF16">
    <property type="entry name" value="HISTIDINE KINASE"/>
    <property type="match status" value="1"/>
</dbReference>
<dbReference type="PANTHER" id="PTHR45436">
    <property type="entry name" value="SENSOR HISTIDINE KINASE YKOH"/>
    <property type="match status" value="1"/>
</dbReference>
<evidence type="ECO:0000256" key="3">
    <source>
        <dbReference type="ARBA" id="ARBA00012438"/>
    </source>
</evidence>
<comment type="catalytic activity">
    <reaction evidence="1">
        <text>ATP + protein L-histidine = ADP + protein N-phospho-L-histidine.</text>
        <dbReference type="EC" id="2.7.13.3"/>
    </reaction>
</comment>
<dbReference type="SMART" id="SM00388">
    <property type="entry name" value="HisKA"/>
    <property type="match status" value="1"/>
</dbReference>
<dbReference type="InterPro" id="IPR036890">
    <property type="entry name" value="HATPase_C_sf"/>
</dbReference>
<comment type="subcellular location">
    <subcellularLocation>
        <location evidence="2">Membrane</location>
    </subcellularLocation>
</comment>